<protein>
    <recommendedName>
        <fullName evidence="2">Antitoxin</fullName>
    </recommendedName>
</protein>
<dbReference type="STRING" id="121292.AU252_15275"/>
<sequence>METEPSSVTVGALREHLPDVVNRANYGHERVQITRHGKPVAFLIGVEDFARLEELEDAVDLAEFRAAKADDDGRRVSLTELQAEL</sequence>
<dbReference type="Pfam" id="PF02604">
    <property type="entry name" value="PhdYeFM_antitox"/>
    <property type="match status" value="1"/>
</dbReference>
<accession>A0A0U3QHT4</accession>
<name>A0A0U3QHT4_9MICC</name>
<evidence type="ECO:0000313" key="4">
    <source>
        <dbReference type="Proteomes" id="UP000065151"/>
    </source>
</evidence>
<reference evidence="3 4" key="1">
    <citation type="submission" date="2015-12" db="EMBL/GenBank/DDBJ databases">
        <authorList>
            <person name="Shamseldin A."/>
            <person name="Moawad H."/>
            <person name="Abd El-Rahim W.M."/>
            <person name="Sadowsky M.J."/>
        </authorList>
    </citation>
    <scope>NUCLEOTIDE SEQUENCE [LARGE SCALE GENOMIC DNA]</scope>
    <source>
        <strain evidence="3 4">Ar51</strain>
    </source>
</reference>
<evidence type="ECO:0000256" key="1">
    <source>
        <dbReference type="ARBA" id="ARBA00009981"/>
    </source>
</evidence>
<gene>
    <name evidence="3" type="ORF">AU252_15275</name>
</gene>
<dbReference type="SUPFAM" id="SSF143120">
    <property type="entry name" value="YefM-like"/>
    <property type="match status" value="1"/>
</dbReference>
<dbReference type="KEGG" id="psul:AU252_15275"/>
<comment type="function">
    <text evidence="2">Antitoxin component of a type II toxin-antitoxin (TA) system.</text>
</comment>
<dbReference type="Gene3D" id="3.40.1620.10">
    <property type="entry name" value="YefM-like domain"/>
    <property type="match status" value="1"/>
</dbReference>
<dbReference type="InterPro" id="IPR006442">
    <property type="entry name" value="Antitoxin_Phd/YefM"/>
</dbReference>
<dbReference type="PANTHER" id="PTHR33713:SF10">
    <property type="entry name" value="ANTITOXIN YAFN"/>
    <property type="match status" value="1"/>
</dbReference>
<dbReference type="RefSeq" id="WP_058932986.1">
    <property type="nucleotide sequence ID" value="NZ_CP013747.1"/>
</dbReference>
<dbReference type="NCBIfam" id="TIGR01552">
    <property type="entry name" value="phd_fam"/>
    <property type="match status" value="1"/>
</dbReference>
<organism evidence="3">
    <name type="scientific">Pseudarthrobacter sulfonivorans</name>
    <dbReference type="NCBI Taxonomy" id="121292"/>
    <lineage>
        <taxon>Bacteria</taxon>
        <taxon>Bacillati</taxon>
        <taxon>Actinomycetota</taxon>
        <taxon>Actinomycetes</taxon>
        <taxon>Micrococcales</taxon>
        <taxon>Micrococcaceae</taxon>
        <taxon>Pseudarthrobacter</taxon>
    </lineage>
</organism>
<comment type="similarity">
    <text evidence="1 2">Belongs to the phD/YefM antitoxin family.</text>
</comment>
<dbReference type="EMBL" id="CP013747">
    <property type="protein sequence ID" value="ALV43997.1"/>
    <property type="molecule type" value="Genomic_DNA"/>
</dbReference>
<evidence type="ECO:0000313" key="3">
    <source>
        <dbReference type="EMBL" id="ALV43997.1"/>
    </source>
</evidence>
<proteinExistence type="inferred from homology"/>
<dbReference type="InterPro" id="IPR036165">
    <property type="entry name" value="YefM-like_sf"/>
</dbReference>
<evidence type="ECO:0000256" key="2">
    <source>
        <dbReference type="RuleBase" id="RU362080"/>
    </source>
</evidence>
<dbReference type="PANTHER" id="PTHR33713">
    <property type="entry name" value="ANTITOXIN YAFN-RELATED"/>
    <property type="match status" value="1"/>
</dbReference>
<dbReference type="Proteomes" id="UP000065151">
    <property type="component" value="Chromosome"/>
</dbReference>
<dbReference type="AlphaFoldDB" id="A0A0U3QHT4"/>
<dbReference type="InterPro" id="IPR051405">
    <property type="entry name" value="phD/YefM_antitoxin"/>
</dbReference>